<dbReference type="EMBL" id="QICA01000031">
    <property type="protein sequence ID" value="RNL35588.1"/>
    <property type="molecule type" value="Genomic_DNA"/>
</dbReference>
<sequence>MRIVKSPRYEKWASSLRDRNVIARINARILQIKHYGALTGDWKAVGDGVFELRFHFGAGYRVYIALEGAALLLLLAGGTKSSQTKDIKLAKEIYESWRRDHE</sequence>
<dbReference type="RefSeq" id="WP_117285228.1">
    <property type="nucleotide sequence ID" value="NZ_JAMTCE010000025.1"/>
</dbReference>
<gene>
    <name evidence="1" type="ORF">DMP10_11990</name>
</gene>
<keyword evidence="2" id="KW-1185">Reference proteome</keyword>
<dbReference type="InterPro" id="IPR014056">
    <property type="entry name" value="TypeIITA-like_toxin_pred"/>
</dbReference>
<name>A0A3N0AMJ4_9ACTN</name>
<proteinExistence type="predicted"/>
<dbReference type="PIRSF" id="PIRSF028744">
    <property type="entry name" value="Addict_mod_HI1419"/>
    <property type="match status" value="1"/>
</dbReference>
<comment type="caution">
    <text evidence="1">The sequence shown here is derived from an EMBL/GenBank/DDBJ whole genome shotgun (WGS) entry which is preliminary data.</text>
</comment>
<evidence type="ECO:0000313" key="2">
    <source>
        <dbReference type="Proteomes" id="UP000278327"/>
    </source>
</evidence>
<dbReference type="PANTHER" id="PTHR41791">
    <property type="entry name" value="SSL7039 PROTEIN"/>
    <property type="match status" value="1"/>
</dbReference>
<evidence type="ECO:0008006" key="3">
    <source>
        <dbReference type="Google" id="ProtNLM"/>
    </source>
</evidence>
<protein>
    <recommendedName>
        <fullName evidence="3">Addiction module killer protein</fullName>
    </recommendedName>
</protein>
<dbReference type="Proteomes" id="UP000278327">
    <property type="component" value="Unassembled WGS sequence"/>
</dbReference>
<reference evidence="1 2" key="1">
    <citation type="journal article" date="2019" name="Microbiol. Resour. Announc.">
        <title>Draft Genome Sequences of Type Strains of Gordonibacter faecihominis, Paraeggerthella hongkongensis, Parvibacter caecicola,Slackia equolifaciens, Slackia faecicanis, and Slackia isoflavoniconvertens.</title>
        <authorList>
            <person name="Danylec N."/>
            <person name="Stoll D.A."/>
            <person name="Dotsch A."/>
            <person name="Huch M."/>
        </authorList>
    </citation>
    <scope>NUCLEOTIDE SEQUENCE [LARGE SCALE GENOMIC DNA]</scope>
    <source>
        <strain evidence="1 2">DSM 18785</strain>
    </source>
</reference>
<dbReference type="PANTHER" id="PTHR41791:SF1">
    <property type="entry name" value="SSL7039 PROTEIN"/>
    <property type="match status" value="1"/>
</dbReference>
<organism evidence="1 2">
    <name type="scientific">Adlercreutzia equolifaciens subsp. celatus DSM 18785</name>
    <dbReference type="NCBI Taxonomy" id="1121021"/>
    <lineage>
        <taxon>Bacteria</taxon>
        <taxon>Bacillati</taxon>
        <taxon>Actinomycetota</taxon>
        <taxon>Coriobacteriia</taxon>
        <taxon>Eggerthellales</taxon>
        <taxon>Eggerthellaceae</taxon>
        <taxon>Adlercreutzia</taxon>
    </lineage>
</organism>
<dbReference type="NCBIfam" id="TIGR02683">
    <property type="entry name" value="upstrm_HI1419"/>
    <property type="match status" value="1"/>
</dbReference>
<evidence type="ECO:0000313" key="1">
    <source>
        <dbReference type="EMBL" id="RNL35588.1"/>
    </source>
</evidence>
<accession>A0A3N0AMJ4</accession>
<dbReference type="AlphaFoldDB" id="A0A3N0AMJ4"/>